<sequence>MFTLKIFAMSFLVLFSGATVAEQLGNTTIASFNTAKKIMQKHIYTTPEQRKTLYCDATFNATKEITLPSGFKTNKYKNRLKRWEAEHVVPAENFGRTFIEWREGHPQCIDNKGKAFKGRKCAEKVNTEYRLMQSDLYNLYPAIGSVNASRQNYNFTLLPHATSNFGQCDVRIDDRKVQPPEQARGPIARTYLYFEAVYPQYSMSKAQRQLMQAWDKQYPATKVECQRAQRIEKQQGNTNPILAARCY</sequence>
<dbReference type="GO" id="GO:0004519">
    <property type="term" value="F:endonuclease activity"/>
    <property type="evidence" value="ECO:0007669"/>
    <property type="project" value="UniProtKB-KW"/>
</dbReference>
<dbReference type="InterPro" id="IPR007346">
    <property type="entry name" value="Endonuclease-I"/>
</dbReference>
<organism evidence="5 6">
    <name type="scientific">Vibrio parahaemolyticus</name>
    <dbReference type="NCBI Taxonomy" id="670"/>
    <lineage>
        <taxon>Bacteria</taxon>
        <taxon>Pseudomonadati</taxon>
        <taxon>Pseudomonadota</taxon>
        <taxon>Gammaproteobacteria</taxon>
        <taxon>Vibrionales</taxon>
        <taxon>Vibrionaceae</taxon>
        <taxon>Vibrio</taxon>
    </lineage>
</organism>
<comment type="caution">
    <text evidence="5">The sequence shown here is derived from an EMBL/GenBank/DDBJ whole genome shotgun (WGS) entry which is preliminary data.</text>
</comment>
<protein>
    <submittedName>
        <fullName evidence="5">Endonuclease</fullName>
    </submittedName>
</protein>
<name>A0A9Q3UJR3_VIBPH</name>
<dbReference type="PANTHER" id="PTHR33607:SF2">
    <property type="entry name" value="ENDONUCLEASE-1"/>
    <property type="match status" value="1"/>
</dbReference>
<dbReference type="SUPFAM" id="SSF54060">
    <property type="entry name" value="His-Me finger endonucleases"/>
    <property type="match status" value="1"/>
</dbReference>
<evidence type="ECO:0000256" key="2">
    <source>
        <dbReference type="ARBA" id="ARBA00022722"/>
    </source>
</evidence>
<dbReference type="InterPro" id="IPR044925">
    <property type="entry name" value="His-Me_finger_sf"/>
</dbReference>
<evidence type="ECO:0000313" key="6">
    <source>
        <dbReference type="Proteomes" id="UP000726777"/>
    </source>
</evidence>
<feature type="signal peptide" evidence="4">
    <location>
        <begin position="1"/>
        <end position="21"/>
    </location>
</feature>
<evidence type="ECO:0000313" key="5">
    <source>
        <dbReference type="EMBL" id="MCC3808030.1"/>
    </source>
</evidence>
<feature type="chain" id="PRO_5040276497" evidence="4">
    <location>
        <begin position="22"/>
        <end position="247"/>
    </location>
</feature>
<proteinExistence type="inferred from homology"/>
<dbReference type="Pfam" id="PF04231">
    <property type="entry name" value="Endonuclease_1"/>
    <property type="match status" value="1"/>
</dbReference>
<dbReference type="PANTHER" id="PTHR33607">
    <property type="entry name" value="ENDONUCLEASE-1"/>
    <property type="match status" value="1"/>
</dbReference>
<dbReference type="RefSeq" id="WP_042770546.1">
    <property type="nucleotide sequence ID" value="NZ_JAAKZS010000008.1"/>
</dbReference>
<dbReference type="EMBL" id="JACVHL010000036">
    <property type="protein sequence ID" value="MCC3808030.1"/>
    <property type="molecule type" value="Genomic_DNA"/>
</dbReference>
<dbReference type="AlphaFoldDB" id="A0A9Q3UJR3"/>
<keyword evidence="2" id="KW-0540">Nuclease</keyword>
<keyword evidence="5" id="KW-0255">Endonuclease</keyword>
<accession>A0A9Q3UJR3</accession>
<reference evidence="5" key="1">
    <citation type="submission" date="2020-09" db="EMBL/GenBank/DDBJ databases">
        <title>Genome sequence of Vibrio parahaemolyticus isolates.</title>
        <authorList>
            <person name="Hammerl J.A."/>
            <person name="Strauch E."/>
        </authorList>
    </citation>
    <scope>NUCLEOTIDE SEQUENCE</scope>
    <source>
        <strain evidence="5">17-VB00146</strain>
    </source>
</reference>
<keyword evidence="3" id="KW-0378">Hydrolase</keyword>
<evidence type="ECO:0000256" key="3">
    <source>
        <dbReference type="ARBA" id="ARBA00022801"/>
    </source>
</evidence>
<keyword evidence="4" id="KW-0732">Signal</keyword>
<gene>
    <name evidence="5" type="ORF">IB292_23740</name>
</gene>
<dbReference type="GO" id="GO:0016787">
    <property type="term" value="F:hydrolase activity"/>
    <property type="evidence" value="ECO:0007669"/>
    <property type="project" value="UniProtKB-KW"/>
</dbReference>
<evidence type="ECO:0000256" key="1">
    <source>
        <dbReference type="ARBA" id="ARBA00006429"/>
    </source>
</evidence>
<dbReference type="Proteomes" id="UP000726777">
    <property type="component" value="Unassembled WGS sequence"/>
</dbReference>
<comment type="similarity">
    <text evidence="1">Belongs to the EndA/NucM nuclease family.</text>
</comment>
<evidence type="ECO:0000256" key="4">
    <source>
        <dbReference type="SAM" id="SignalP"/>
    </source>
</evidence>